<feature type="domain" description="IcmF-related" evidence="3">
    <location>
        <begin position="511"/>
        <end position="821"/>
    </location>
</feature>
<dbReference type="InterPro" id="IPR053156">
    <property type="entry name" value="T6SS_TssM-like"/>
</dbReference>
<reference evidence="6 7" key="1">
    <citation type="submission" date="2018-12" db="EMBL/GenBank/DDBJ databases">
        <title>Complete genome of Litorilituus sediminis.</title>
        <authorList>
            <person name="Liu A."/>
            <person name="Rong J."/>
        </authorList>
    </citation>
    <scope>NUCLEOTIDE SEQUENCE [LARGE SCALE GENOMIC DNA]</scope>
    <source>
        <strain evidence="6 7">JCM 17549</strain>
    </source>
</reference>
<evidence type="ECO:0000259" key="4">
    <source>
        <dbReference type="Pfam" id="PF14331"/>
    </source>
</evidence>
<keyword evidence="1" id="KW-0812">Transmembrane</keyword>
<accession>A0A4P6P653</accession>
<evidence type="ECO:0000256" key="1">
    <source>
        <dbReference type="SAM" id="Phobius"/>
    </source>
</evidence>
<dbReference type="InterPro" id="IPR017731">
    <property type="entry name" value="TssM1-like"/>
</dbReference>
<dbReference type="InterPro" id="IPR009612">
    <property type="entry name" value="IcmF-rel"/>
</dbReference>
<feature type="transmembrane region" description="Helical" evidence="1">
    <location>
        <begin position="12"/>
        <end position="40"/>
    </location>
</feature>
<evidence type="ECO:0000313" key="6">
    <source>
        <dbReference type="EMBL" id="QBG34917.1"/>
    </source>
</evidence>
<dbReference type="Proteomes" id="UP000290244">
    <property type="component" value="Chromosome"/>
</dbReference>
<proteinExistence type="predicted"/>
<evidence type="ECO:0000259" key="2">
    <source>
        <dbReference type="Pfam" id="PF06744"/>
    </source>
</evidence>
<dbReference type="Pfam" id="PF06744">
    <property type="entry name" value="IcmF_C"/>
    <property type="match status" value="1"/>
</dbReference>
<dbReference type="InterPro" id="IPR010623">
    <property type="entry name" value="IcmF_C"/>
</dbReference>
<dbReference type="RefSeq" id="WP_130599580.1">
    <property type="nucleotide sequence ID" value="NZ_CP034759.1"/>
</dbReference>
<gene>
    <name evidence="6" type="primary">tssM</name>
    <name evidence="6" type="ORF">EMK97_03780</name>
</gene>
<name>A0A4P6P653_9GAMM</name>
<feature type="transmembrane region" description="Helical" evidence="1">
    <location>
        <begin position="440"/>
        <end position="460"/>
    </location>
</feature>
<feature type="transmembrane region" description="Helical" evidence="1">
    <location>
        <begin position="52"/>
        <end position="72"/>
    </location>
</feature>
<dbReference type="InterPro" id="IPR025743">
    <property type="entry name" value="TssM1_N"/>
</dbReference>
<evidence type="ECO:0000313" key="7">
    <source>
        <dbReference type="Proteomes" id="UP000290244"/>
    </source>
</evidence>
<dbReference type="KEGG" id="lsd:EMK97_03780"/>
<evidence type="ECO:0000259" key="5">
    <source>
        <dbReference type="Pfam" id="PF21070"/>
    </source>
</evidence>
<keyword evidence="1" id="KW-0472">Membrane</keyword>
<sequence length="1224" mass="138567">MAGRANTSGLVHFLLGLASSRASGQVVGLIAVLTIVWFAGHLVGLDTSDKKLMAMLAVFSAFVLYLLARWFWTKRSGDRLVAELATHNAGSQAEIDEIQHKMTDVLQSLKTSHLGAGHRGNAALYALPWYMIIGPSATGKSTLFANSGLHFPYANANELHVQGFGGTRNCDWWFSDQAVLIDTAGRYTTESADNNEWLSFLGLLKKHRPKLPINGVIVAISVADILTSDSEGIRQHVKTVRERIQELINELGVIFPVHITFTKSDLISGFEPFFADLSEKDREQVWGAYLLDESEDQSQDPAELFELRMENLYQRLCEQRLSKLARERNVHRKALIFDFPNQFKSASIKLTEFVNLLFKDNPYQEVPWFAGVYFTSGTQEGTPIERVLSGVREQFCSVALEQNQETITKSYFINGFFNDVVFKLQDLTRGNRRERKIQRWLKGLSVSATLASIAAVVALLTTSYTMNNLLIASGEEKATTLVEKALADEISSVDHVAAFIDVFEHYELIHSYEQSLPWRFILGIYEGDETLASFKAITLQEMDTLISEPIQAYVNERLMTYSQRWEMAHDMDSKNELRQEYYRLLKLQLMLSQYPHQMDAEFAQQELTKHWQGLLGLDFNNEELKDFSQKLAEVIAFYINQFGSTLEQPGNIAFWSHDESLIATARLHLDTQPEPELLYQQIIASKAAKKKPLTIKNLIEPKNKKLLVSNYQVPYAFTKAGWDAYVYPEINRVVTIVSSGDWVMGTANEAGESLIDRSKADVVEKAIRALYFKDYASHWLALLSETQVKTFNGLADASISLAKLSALDGPFTQLMSSINKNIHLDDKPTTSTNTVATDAEELAKKVNIDMPMVMKKRVPELENQLADLRRFTQSNEPGKASDFLQQYIRTLSTVHSDIKALIASNEPDSQAMQFAQQLLSGEDVDSGIQASWIVVESQLRALEPETKKSIERLFKSPLRSSFNAIAVVSRRQLDEEWQENVFALYENGIKGKFPFYSKGPDAAVDDVSELLNERTGVLWTFVKDELAPFLKKRKGKWVERTWNGMGVGFSDKLLVGLKRANRVTRSLFPKGSEDSEFQFQALPVPQRGIRETYLGFSEQSYRYRNEPEEWRKFTWPGRGTTEVARVYAVSHEGRRVEVEMAGPWALLRVLNEAQIKWIKGTEYAVNWPFSQQNKAVETKLTAKFMLKSGRSNGIFNKNTMTSFSLPNTLFTPQASKQTHLAKLN</sequence>
<evidence type="ECO:0000259" key="3">
    <source>
        <dbReference type="Pfam" id="PF06761"/>
    </source>
</evidence>
<dbReference type="InterPro" id="IPR048677">
    <property type="entry name" value="TssM1_hel"/>
</dbReference>
<dbReference type="Pfam" id="PF14331">
    <property type="entry name" value="IcmF-related_N"/>
    <property type="match status" value="1"/>
</dbReference>
<dbReference type="PANTHER" id="PTHR36153:SF1">
    <property type="entry name" value="TYPE VI SECRETION SYSTEM COMPONENT TSSM1"/>
    <property type="match status" value="1"/>
</dbReference>
<protein>
    <submittedName>
        <fullName evidence="6">Type VI secretion system membrane subunit TssM</fullName>
    </submittedName>
</protein>
<dbReference type="OrthoDB" id="9758229at2"/>
<dbReference type="SUPFAM" id="SSF52540">
    <property type="entry name" value="P-loop containing nucleoside triphosphate hydrolases"/>
    <property type="match status" value="1"/>
</dbReference>
<dbReference type="Pfam" id="PF06761">
    <property type="entry name" value="IcmF-related"/>
    <property type="match status" value="1"/>
</dbReference>
<dbReference type="PANTHER" id="PTHR36153">
    <property type="entry name" value="INNER MEMBRANE PROTEIN-RELATED"/>
    <property type="match status" value="1"/>
</dbReference>
<dbReference type="AlphaFoldDB" id="A0A4P6P653"/>
<keyword evidence="1" id="KW-1133">Transmembrane helix</keyword>
<feature type="domain" description="Type VI secretion system IcmF C-terminal" evidence="2">
    <location>
        <begin position="1082"/>
        <end position="1180"/>
    </location>
</feature>
<feature type="domain" description="Type VI secretion system component TssM1 helical" evidence="5">
    <location>
        <begin position="972"/>
        <end position="1072"/>
    </location>
</feature>
<dbReference type="InterPro" id="IPR027417">
    <property type="entry name" value="P-loop_NTPase"/>
</dbReference>
<dbReference type="NCBIfam" id="TIGR03348">
    <property type="entry name" value="VI_IcmF"/>
    <property type="match status" value="1"/>
</dbReference>
<dbReference type="Pfam" id="PF21070">
    <property type="entry name" value="IcmF_helical"/>
    <property type="match status" value="1"/>
</dbReference>
<keyword evidence="7" id="KW-1185">Reference proteome</keyword>
<dbReference type="EMBL" id="CP034759">
    <property type="protein sequence ID" value="QBG34917.1"/>
    <property type="molecule type" value="Genomic_DNA"/>
</dbReference>
<organism evidence="6 7">
    <name type="scientific">Litorilituus sediminis</name>
    <dbReference type="NCBI Taxonomy" id="718192"/>
    <lineage>
        <taxon>Bacteria</taxon>
        <taxon>Pseudomonadati</taxon>
        <taxon>Pseudomonadota</taxon>
        <taxon>Gammaproteobacteria</taxon>
        <taxon>Alteromonadales</taxon>
        <taxon>Colwelliaceae</taxon>
        <taxon>Litorilituus</taxon>
    </lineage>
</organism>
<feature type="domain" description="Type VI secretion system component TssM1 N-terminal" evidence="4">
    <location>
        <begin position="191"/>
        <end position="447"/>
    </location>
</feature>